<dbReference type="PANTHER" id="PTHR43346:SF1">
    <property type="entry name" value="QUERCETIN 2,3-DIOXYGENASE-RELATED"/>
    <property type="match status" value="1"/>
</dbReference>
<dbReference type="OrthoDB" id="713485at2"/>
<dbReference type="PANTHER" id="PTHR43346">
    <property type="entry name" value="LIGAND BINDING DOMAIN PROTEIN, PUTATIVE (AFU_ORTHOLOGUE AFUA_6G14370)-RELATED"/>
    <property type="match status" value="1"/>
</dbReference>
<feature type="chain" id="PRO_5008572479" evidence="1">
    <location>
        <begin position="23"/>
        <end position="153"/>
    </location>
</feature>
<dbReference type="Pfam" id="PF07883">
    <property type="entry name" value="Cupin_2"/>
    <property type="match status" value="1"/>
</dbReference>
<reference evidence="3 4" key="1">
    <citation type="submission" date="2015-05" db="EMBL/GenBank/DDBJ databases">
        <title>Complete genome sequence of a sulfur-oxidizing gammaproteobacterium strain HA5.</title>
        <authorList>
            <person name="Miura A."/>
            <person name="Kojima H."/>
            <person name="Fukui M."/>
        </authorList>
    </citation>
    <scope>NUCLEOTIDE SEQUENCE [LARGE SCALE GENOMIC DNA]</scope>
    <source>
        <strain evidence="3 4">HA5</strain>
    </source>
</reference>
<dbReference type="InterPro" id="IPR052538">
    <property type="entry name" value="Flavonoid_dioxygenase-like"/>
</dbReference>
<evidence type="ECO:0000256" key="1">
    <source>
        <dbReference type="SAM" id="SignalP"/>
    </source>
</evidence>
<proteinExistence type="predicted"/>
<dbReference type="Gene3D" id="2.60.120.10">
    <property type="entry name" value="Jelly Rolls"/>
    <property type="match status" value="1"/>
</dbReference>
<dbReference type="AlphaFoldDB" id="A0A1B4XJ93"/>
<name>A0A1B4XJ93_9GAMM</name>
<feature type="signal peptide" evidence="1">
    <location>
        <begin position="1"/>
        <end position="22"/>
    </location>
</feature>
<sequence>MNPMKFLFSIFLIAGGFQAAHAAEWIGPDEKVAGKYNVKQLEQLLELNKPALNENIKVVPLSRNARASNVLVQVRDREPLHRHIDSDITVFLLRGEGEMRLGKETRPVRAGDVIHIERGAIHAYINRGPEPAAALVVYSPAPGPKDRVLAEDK</sequence>
<dbReference type="Proteomes" id="UP000243180">
    <property type="component" value="Chromosome"/>
</dbReference>
<keyword evidence="4" id="KW-1185">Reference proteome</keyword>
<dbReference type="InterPro" id="IPR014710">
    <property type="entry name" value="RmlC-like_jellyroll"/>
</dbReference>
<protein>
    <submittedName>
        <fullName evidence="3">Cupin</fullName>
    </submittedName>
</protein>
<organism evidence="3 4">
    <name type="scientific">Sulfuricaulis limicola</name>
    <dbReference type="NCBI Taxonomy" id="1620215"/>
    <lineage>
        <taxon>Bacteria</taxon>
        <taxon>Pseudomonadati</taxon>
        <taxon>Pseudomonadota</taxon>
        <taxon>Gammaproteobacteria</taxon>
        <taxon>Acidiferrobacterales</taxon>
        <taxon>Acidiferrobacteraceae</taxon>
        <taxon>Sulfuricaulis</taxon>
    </lineage>
</organism>
<dbReference type="InParanoid" id="A0A1B4XJ93"/>
<evidence type="ECO:0000259" key="2">
    <source>
        <dbReference type="Pfam" id="PF07883"/>
    </source>
</evidence>
<dbReference type="InterPro" id="IPR011051">
    <property type="entry name" value="RmlC_Cupin_sf"/>
</dbReference>
<dbReference type="SUPFAM" id="SSF51182">
    <property type="entry name" value="RmlC-like cupins"/>
    <property type="match status" value="1"/>
</dbReference>
<keyword evidence="1" id="KW-0732">Signal</keyword>
<evidence type="ECO:0000313" key="3">
    <source>
        <dbReference type="EMBL" id="BAV34864.1"/>
    </source>
</evidence>
<feature type="domain" description="Cupin type-2" evidence="2">
    <location>
        <begin position="72"/>
        <end position="138"/>
    </location>
</feature>
<gene>
    <name evidence="3" type="ORF">SCL_2587</name>
</gene>
<accession>A0A1B4XJ93</accession>
<dbReference type="RefSeq" id="WP_096361563.1">
    <property type="nucleotide sequence ID" value="NZ_AP014879.1"/>
</dbReference>
<dbReference type="EMBL" id="AP014879">
    <property type="protein sequence ID" value="BAV34864.1"/>
    <property type="molecule type" value="Genomic_DNA"/>
</dbReference>
<dbReference type="InterPro" id="IPR013096">
    <property type="entry name" value="Cupin_2"/>
</dbReference>
<evidence type="ECO:0000313" key="4">
    <source>
        <dbReference type="Proteomes" id="UP000243180"/>
    </source>
</evidence>
<dbReference type="KEGG" id="slim:SCL_2587"/>